<keyword evidence="2" id="KW-1185">Reference proteome</keyword>
<proteinExistence type="predicted"/>
<dbReference type="PANTHER" id="PTHR36978:SF4">
    <property type="entry name" value="P-LOOP CONTAINING NUCLEOSIDE TRIPHOSPHATE HYDROLASE PROTEIN"/>
    <property type="match status" value="1"/>
</dbReference>
<dbReference type="Proteomes" id="UP001050691">
    <property type="component" value="Unassembled WGS sequence"/>
</dbReference>
<evidence type="ECO:0000313" key="2">
    <source>
        <dbReference type="Proteomes" id="UP001050691"/>
    </source>
</evidence>
<dbReference type="InterPro" id="IPR027417">
    <property type="entry name" value="P-loop_NTPase"/>
</dbReference>
<dbReference type="AlphaFoldDB" id="A0AAV5AB86"/>
<organism evidence="1 2">
    <name type="scientific">Clathrus columnatus</name>
    <dbReference type="NCBI Taxonomy" id="1419009"/>
    <lineage>
        <taxon>Eukaryota</taxon>
        <taxon>Fungi</taxon>
        <taxon>Dikarya</taxon>
        <taxon>Basidiomycota</taxon>
        <taxon>Agaricomycotina</taxon>
        <taxon>Agaricomycetes</taxon>
        <taxon>Phallomycetidae</taxon>
        <taxon>Phallales</taxon>
        <taxon>Clathraceae</taxon>
        <taxon>Clathrus</taxon>
    </lineage>
</organism>
<dbReference type="InterPro" id="IPR040632">
    <property type="entry name" value="Sulfotransfer_4"/>
</dbReference>
<dbReference type="SUPFAM" id="SSF52540">
    <property type="entry name" value="P-loop containing nucleoside triphosphate hydrolases"/>
    <property type="match status" value="1"/>
</dbReference>
<evidence type="ECO:0008006" key="3">
    <source>
        <dbReference type="Google" id="ProtNLM"/>
    </source>
</evidence>
<reference evidence="1" key="1">
    <citation type="submission" date="2021-10" db="EMBL/GenBank/DDBJ databases">
        <title>De novo Genome Assembly of Clathrus columnatus (Basidiomycota, Fungi) Using Illumina and Nanopore Sequence Data.</title>
        <authorList>
            <person name="Ogiso-Tanaka E."/>
            <person name="Itagaki H."/>
            <person name="Hosoya T."/>
            <person name="Hosaka K."/>
        </authorList>
    </citation>
    <scope>NUCLEOTIDE SEQUENCE</scope>
    <source>
        <strain evidence="1">MO-923</strain>
    </source>
</reference>
<evidence type="ECO:0000313" key="1">
    <source>
        <dbReference type="EMBL" id="GJJ09190.1"/>
    </source>
</evidence>
<accession>A0AAV5AB86</accession>
<dbReference type="EMBL" id="BPWL01000004">
    <property type="protein sequence ID" value="GJJ09190.1"/>
    <property type="molecule type" value="Genomic_DNA"/>
</dbReference>
<gene>
    <name evidence="1" type="ORF">Clacol_003412</name>
</gene>
<dbReference type="PANTHER" id="PTHR36978">
    <property type="entry name" value="P-LOOP CONTAINING NUCLEOTIDE TRIPHOSPHATE HYDROLASE"/>
    <property type="match status" value="1"/>
</dbReference>
<sequence>MTSITREHQAPLKIIGLGLGRTGTFSLCTALEILGFAPCHHPALLGVESDFWDRATKAAKCELSVIEFIIYSDKSKDGASPEVLDDLFRGYVSAMDNTVAVMAEPLYRAYPEAKFILTTRDPAQWAQSMHKTIIRTYIEYQELQSRIASAIASESEITMYEKMKELGMVDSIHYYYEAALYSTRIEHYHQGRLGTDPEGELERHNQFIIRLIPPEKLLIFNVAEGWKPLVRFLGV</sequence>
<dbReference type="Gene3D" id="3.40.50.300">
    <property type="entry name" value="P-loop containing nucleotide triphosphate hydrolases"/>
    <property type="match status" value="1"/>
</dbReference>
<dbReference type="Pfam" id="PF17784">
    <property type="entry name" value="Sulfotransfer_4"/>
    <property type="match status" value="1"/>
</dbReference>
<protein>
    <recommendedName>
        <fullName evidence="3">Sulfotransferase</fullName>
    </recommendedName>
</protein>
<name>A0AAV5AB86_9AGAM</name>
<comment type="caution">
    <text evidence="1">The sequence shown here is derived from an EMBL/GenBank/DDBJ whole genome shotgun (WGS) entry which is preliminary data.</text>
</comment>